<protein>
    <submittedName>
        <fullName evidence="1">Uncharacterized protein</fullName>
    </submittedName>
</protein>
<dbReference type="GeneID" id="36286393"/>
<name>A0A177AF54_9PEZI</name>
<sequence>MSSSLTAGTSRQKPPYASARRMWRKSWVCLCSQSSSRRGFCSCKNYERHIVWITKICILQVLGAAHCSQYFSQFSFIDPVTFKVGSCFTIWGKSICWFEVGFVHEKIPGEAKLFAIVSDIKECRTEDLVLQLPQMRVVYNSQGIVGLPGIRSKPVFIVSIDPERKQVAS</sequence>
<gene>
    <name evidence="1" type="ORF">VC83_03316</name>
</gene>
<proteinExistence type="predicted"/>
<reference evidence="1" key="1">
    <citation type="submission" date="2016-03" db="EMBL/GenBank/DDBJ databases">
        <title>Updated assembly of Pseudogymnoascus destructans, the fungus causing white-nose syndrome of bats.</title>
        <authorList>
            <person name="Palmer J.M."/>
            <person name="Drees K.P."/>
            <person name="Foster J.T."/>
            <person name="Lindner D.L."/>
        </authorList>
    </citation>
    <scope>NUCLEOTIDE SEQUENCE [LARGE SCALE GENOMIC DNA]</scope>
    <source>
        <strain evidence="1">20631-21</strain>
    </source>
</reference>
<accession>A0A177AF54</accession>
<dbReference type="EMBL" id="KV441391">
    <property type="protein sequence ID" value="OAF60746.1"/>
    <property type="molecule type" value="Genomic_DNA"/>
</dbReference>
<organism evidence="1">
    <name type="scientific">Pseudogymnoascus destructans</name>
    <dbReference type="NCBI Taxonomy" id="655981"/>
    <lineage>
        <taxon>Eukaryota</taxon>
        <taxon>Fungi</taxon>
        <taxon>Dikarya</taxon>
        <taxon>Ascomycota</taxon>
        <taxon>Pezizomycotina</taxon>
        <taxon>Leotiomycetes</taxon>
        <taxon>Thelebolales</taxon>
        <taxon>Thelebolaceae</taxon>
        <taxon>Pseudogymnoascus</taxon>
    </lineage>
</organism>
<dbReference type="AlphaFoldDB" id="A0A177AF54"/>
<dbReference type="Proteomes" id="UP000077154">
    <property type="component" value="Unassembled WGS sequence"/>
</dbReference>
<dbReference type="VEuPathDB" id="FungiDB:GMDG_07278"/>
<dbReference type="RefSeq" id="XP_024326027.1">
    <property type="nucleotide sequence ID" value="XM_024466964.1"/>
</dbReference>
<evidence type="ECO:0000313" key="1">
    <source>
        <dbReference type="EMBL" id="OAF60746.1"/>
    </source>
</evidence>